<dbReference type="SUPFAM" id="SSF75217">
    <property type="entry name" value="alpha/beta knot"/>
    <property type="match status" value="1"/>
</dbReference>
<dbReference type="PANTHER" id="PTHR30027">
    <property type="entry name" value="RIBOSOMAL RNA SMALL SUBUNIT METHYLTRANSFERASE E"/>
    <property type="match status" value="1"/>
</dbReference>
<comment type="similarity">
    <text evidence="2 12">Belongs to the RNA methyltransferase RsmE family.</text>
</comment>
<keyword evidence="16" id="KW-1185">Reference proteome</keyword>
<dbReference type="InterPro" id="IPR006700">
    <property type="entry name" value="RsmE"/>
</dbReference>
<keyword evidence="9 12" id="KW-0949">S-adenosyl-L-methionine</keyword>
<dbReference type="GeneID" id="90994852"/>
<keyword evidence="8 12" id="KW-0808">Transferase</keyword>
<organism evidence="15 16">
    <name type="scientific">Tissierella praeacuta DSM 18095</name>
    <dbReference type="NCBI Taxonomy" id="1123404"/>
    <lineage>
        <taxon>Bacteria</taxon>
        <taxon>Bacillati</taxon>
        <taxon>Bacillota</taxon>
        <taxon>Tissierellia</taxon>
        <taxon>Tissierellales</taxon>
        <taxon>Tissierellaceae</taxon>
        <taxon>Tissierella</taxon>
    </lineage>
</organism>
<dbReference type="Pfam" id="PF04452">
    <property type="entry name" value="Methyltrans_RNA"/>
    <property type="match status" value="1"/>
</dbReference>
<dbReference type="EC" id="2.1.1.193" evidence="3 12"/>
<dbReference type="Gene3D" id="2.40.240.20">
    <property type="entry name" value="Hypothetical PUA domain-like, domain 1"/>
    <property type="match status" value="1"/>
</dbReference>
<evidence type="ECO:0000313" key="15">
    <source>
        <dbReference type="EMBL" id="SHE28498.1"/>
    </source>
</evidence>
<dbReference type="CDD" id="cd18084">
    <property type="entry name" value="RsmE-like"/>
    <property type="match status" value="1"/>
</dbReference>
<evidence type="ECO:0000256" key="12">
    <source>
        <dbReference type="PIRNR" id="PIRNR015601"/>
    </source>
</evidence>
<dbReference type="SUPFAM" id="SSF88697">
    <property type="entry name" value="PUA domain-like"/>
    <property type="match status" value="1"/>
</dbReference>
<dbReference type="Gene3D" id="3.40.1280.10">
    <property type="match status" value="1"/>
</dbReference>
<feature type="domain" description="Ribosomal RNA small subunit methyltransferase E methyltransferase" evidence="13">
    <location>
        <begin position="72"/>
        <end position="237"/>
    </location>
</feature>
<dbReference type="InterPro" id="IPR046887">
    <property type="entry name" value="RsmE_PUA-like"/>
</dbReference>
<evidence type="ECO:0000256" key="10">
    <source>
        <dbReference type="ARBA" id="ARBA00025699"/>
    </source>
</evidence>
<comment type="catalytic activity">
    <reaction evidence="11 12">
        <text>uridine(1498) in 16S rRNA + S-adenosyl-L-methionine = N(3)-methyluridine(1498) in 16S rRNA + S-adenosyl-L-homocysteine + H(+)</text>
        <dbReference type="Rhea" id="RHEA:42920"/>
        <dbReference type="Rhea" id="RHEA-COMP:10283"/>
        <dbReference type="Rhea" id="RHEA-COMP:10284"/>
        <dbReference type="ChEBI" id="CHEBI:15378"/>
        <dbReference type="ChEBI" id="CHEBI:57856"/>
        <dbReference type="ChEBI" id="CHEBI:59789"/>
        <dbReference type="ChEBI" id="CHEBI:65315"/>
        <dbReference type="ChEBI" id="CHEBI:74502"/>
        <dbReference type="EC" id="2.1.1.193"/>
    </reaction>
</comment>
<dbReference type="GO" id="GO:0005737">
    <property type="term" value="C:cytoplasm"/>
    <property type="evidence" value="ECO:0007669"/>
    <property type="project" value="UniProtKB-SubCell"/>
</dbReference>
<evidence type="ECO:0000256" key="3">
    <source>
        <dbReference type="ARBA" id="ARBA00012328"/>
    </source>
</evidence>
<evidence type="ECO:0000256" key="8">
    <source>
        <dbReference type="ARBA" id="ARBA00022679"/>
    </source>
</evidence>
<dbReference type="AlphaFoldDB" id="A0A1M4S8K2"/>
<evidence type="ECO:0000259" key="14">
    <source>
        <dbReference type="Pfam" id="PF20260"/>
    </source>
</evidence>
<reference evidence="16" key="1">
    <citation type="submission" date="2016-11" db="EMBL/GenBank/DDBJ databases">
        <authorList>
            <person name="Varghese N."/>
            <person name="Submissions S."/>
        </authorList>
    </citation>
    <scope>NUCLEOTIDE SEQUENCE [LARGE SCALE GENOMIC DNA]</scope>
    <source>
        <strain evidence="16">DSM 18095</strain>
    </source>
</reference>
<dbReference type="Proteomes" id="UP000184114">
    <property type="component" value="Unassembled WGS sequence"/>
</dbReference>
<comment type="function">
    <text evidence="10 12">Specifically methylates the N3 position of the uracil ring of uridine 1498 (m3U1498) in 16S rRNA. Acts on the fully assembled 30S ribosomal subunit.</text>
</comment>
<dbReference type="RefSeq" id="WP_072971776.1">
    <property type="nucleotide sequence ID" value="NZ_FQTY01000001.1"/>
</dbReference>
<dbReference type="Pfam" id="PF20260">
    <property type="entry name" value="PUA_4"/>
    <property type="match status" value="1"/>
</dbReference>
<protein>
    <recommendedName>
        <fullName evidence="4 12">Ribosomal RNA small subunit methyltransferase E</fullName>
        <ecNumber evidence="3 12">2.1.1.193</ecNumber>
    </recommendedName>
</protein>
<gene>
    <name evidence="15" type="ORF">SAMN02745784_00158</name>
</gene>
<proteinExistence type="inferred from homology"/>
<keyword evidence="7 12" id="KW-0489">Methyltransferase</keyword>
<dbReference type="InterPro" id="IPR029026">
    <property type="entry name" value="tRNA_m1G_MTases_N"/>
</dbReference>
<feature type="domain" description="Ribosomal RNA small subunit methyltransferase E PUA-like" evidence="14">
    <location>
        <begin position="20"/>
        <end position="63"/>
    </location>
</feature>
<dbReference type="PANTHER" id="PTHR30027:SF3">
    <property type="entry name" value="16S RRNA (URACIL(1498)-N(3))-METHYLTRANSFERASE"/>
    <property type="match status" value="1"/>
</dbReference>
<evidence type="ECO:0000256" key="4">
    <source>
        <dbReference type="ARBA" id="ARBA00013673"/>
    </source>
</evidence>
<evidence type="ECO:0000256" key="5">
    <source>
        <dbReference type="ARBA" id="ARBA00022490"/>
    </source>
</evidence>
<accession>A0A1M4S8K2</accession>
<dbReference type="GO" id="GO:0070042">
    <property type="term" value="F:rRNA (uridine-N3-)-methyltransferase activity"/>
    <property type="evidence" value="ECO:0007669"/>
    <property type="project" value="TreeGrafter"/>
</dbReference>
<name>A0A1M4S8K2_9FIRM</name>
<evidence type="ECO:0000256" key="2">
    <source>
        <dbReference type="ARBA" id="ARBA00005528"/>
    </source>
</evidence>
<keyword evidence="5 12" id="KW-0963">Cytoplasm</keyword>
<sequence>MHRFFVGEEQIFDDIIEIIGSDVKHIRDVLRLKPNEKIEISANGVTYTCNIESLLKNKVITRIINKTKGINESQIDIILYQGLAKGSKMDLIVQKCTEVGVKKFYPVITHRSVVKIKDIKKEQSKVERWNSIADEAAKQSKRDILPKVQNIVSFDEMIDLLKDEDNIIVPYEDEKGTVIKEKLKGISDKKIHLIIGPEGGFEPSEIEKLKNVGANIVTLGPRILRTETAGIVAATIILYELGDLGVI</sequence>
<dbReference type="InterPro" id="IPR015947">
    <property type="entry name" value="PUA-like_sf"/>
</dbReference>
<evidence type="ECO:0000256" key="9">
    <source>
        <dbReference type="ARBA" id="ARBA00022691"/>
    </source>
</evidence>
<evidence type="ECO:0000256" key="7">
    <source>
        <dbReference type="ARBA" id="ARBA00022603"/>
    </source>
</evidence>
<dbReference type="GO" id="GO:0070475">
    <property type="term" value="P:rRNA base methylation"/>
    <property type="evidence" value="ECO:0007669"/>
    <property type="project" value="TreeGrafter"/>
</dbReference>
<dbReference type="NCBIfam" id="TIGR00046">
    <property type="entry name" value="RsmE family RNA methyltransferase"/>
    <property type="match status" value="1"/>
</dbReference>
<dbReference type="InterPro" id="IPR029028">
    <property type="entry name" value="Alpha/beta_knot_MTases"/>
</dbReference>
<comment type="subcellular location">
    <subcellularLocation>
        <location evidence="1 12">Cytoplasm</location>
    </subcellularLocation>
</comment>
<evidence type="ECO:0000313" key="16">
    <source>
        <dbReference type="Proteomes" id="UP000184114"/>
    </source>
</evidence>
<evidence type="ECO:0000256" key="6">
    <source>
        <dbReference type="ARBA" id="ARBA00022552"/>
    </source>
</evidence>
<dbReference type="EMBL" id="FQTY01000001">
    <property type="protein sequence ID" value="SHE28498.1"/>
    <property type="molecule type" value="Genomic_DNA"/>
</dbReference>
<evidence type="ECO:0000256" key="11">
    <source>
        <dbReference type="ARBA" id="ARBA00047944"/>
    </source>
</evidence>
<evidence type="ECO:0000259" key="13">
    <source>
        <dbReference type="Pfam" id="PF04452"/>
    </source>
</evidence>
<dbReference type="STRING" id="1123404.SAMN02745784_00158"/>
<dbReference type="InterPro" id="IPR046886">
    <property type="entry name" value="RsmE_MTase_dom"/>
</dbReference>
<evidence type="ECO:0000256" key="1">
    <source>
        <dbReference type="ARBA" id="ARBA00004496"/>
    </source>
</evidence>
<keyword evidence="6 12" id="KW-0698">rRNA processing</keyword>
<dbReference type="PIRSF" id="PIRSF015601">
    <property type="entry name" value="MTase_slr0722"/>
    <property type="match status" value="1"/>
</dbReference>